<dbReference type="SUPFAM" id="SSF53067">
    <property type="entry name" value="Actin-like ATPase domain"/>
    <property type="match status" value="1"/>
</dbReference>
<organism evidence="2 3">
    <name type="scientific">Desulfomicrobium apsheronum</name>
    <dbReference type="NCBI Taxonomy" id="52560"/>
    <lineage>
        <taxon>Bacteria</taxon>
        <taxon>Pseudomonadati</taxon>
        <taxon>Thermodesulfobacteriota</taxon>
        <taxon>Desulfovibrionia</taxon>
        <taxon>Desulfovibrionales</taxon>
        <taxon>Desulfomicrobiaceae</taxon>
        <taxon>Desulfomicrobium</taxon>
    </lineage>
</organism>
<name>A0A1I3RHJ3_9BACT</name>
<dbReference type="OrthoDB" id="9809995at2"/>
<evidence type="ECO:0000313" key="2">
    <source>
        <dbReference type="EMBL" id="SFJ44821.1"/>
    </source>
</evidence>
<feature type="domain" description="Gcp-like" evidence="1">
    <location>
        <begin position="45"/>
        <end position="134"/>
    </location>
</feature>
<dbReference type="Gene3D" id="3.30.420.40">
    <property type="match status" value="2"/>
</dbReference>
<dbReference type="InterPro" id="IPR022496">
    <property type="entry name" value="T6A_TsaB"/>
</dbReference>
<dbReference type="STRING" id="52560.SAMN04488082_103142"/>
<dbReference type="Proteomes" id="UP000198635">
    <property type="component" value="Unassembled WGS sequence"/>
</dbReference>
<dbReference type="Pfam" id="PF00814">
    <property type="entry name" value="TsaD"/>
    <property type="match status" value="1"/>
</dbReference>
<accession>A0A1I3RHJ3</accession>
<protein>
    <submittedName>
        <fullName evidence="2">tRNA threonylcarbamoyl adenosine modification protein YeaZ</fullName>
    </submittedName>
</protein>
<evidence type="ECO:0000313" key="3">
    <source>
        <dbReference type="Proteomes" id="UP000198635"/>
    </source>
</evidence>
<dbReference type="GO" id="GO:0002949">
    <property type="term" value="P:tRNA threonylcarbamoyladenosine modification"/>
    <property type="evidence" value="ECO:0007669"/>
    <property type="project" value="InterPro"/>
</dbReference>
<dbReference type="InterPro" id="IPR043129">
    <property type="entry name" value="ATPase_NBD"/>
</dbReference>
<evidence type="ECO:0000259" key="1">
    <source>
        <dbReference type="Pfam" id="PF00814"/>
    </source>
</evidence>
<dbReference type="AlphaFoldDB" id="A0A1I3RHJ3"/>
<sequence>MISSDTSGSRYLALNCAEERIQVVLGSPCEVMFSEEILCPGQSIRHLPTAIARALGVPSMGAAELSGIACVRGPGSFTGLRIAHAAMHGLSRPHAIPMAGLQYPQILAAQAEPFVGGTELWILTYARKGQVYIQGFKAGMPLAPVRPLPVPRAYELLQSRPADIFLLGSGLRKNPELSALPKATALPQFLDTPLPSILLAAACAAEYSSRAPQPLYLRKSDAEDNLESIASSRGIPAAEARKHIPDFE</sequence>
<gene>
    <name evidence="2" type="ORF">SAMN04488082_103142</name>
</gene>
<dbReference type="InterPro" id="IPR000905">
    <property type="entry name" value="Gcp-like_dom"/>
</dbReference>
<dbReference type="RefSeq" id="WP_092372996.1">
    <property type="nucleotide sequence ID" value="NZ_FORX01000003.1"/>
</dbReference>
<reference evidence="3" key="1">
    <citation type="submission" date="2016-10" db="EMBL/GenBank/DDBJ databases">
        <authorList>
            <person name="Varghese N."/>
            <person name="Submissions S."/>
        </authorList>
    </citation>
    <scope>NUCLEOTIDE SEQUENCE [LARGE SCALE GENOMIC DNA]</scope>
    <source>
        <strain evidence="3">DSM 5918</strain>
    </source>
</reference>
<keyword evidence="3" id="KW-1185">Reference proteome</keyword>
<dbReference type="NCBIfam" id="TIGR03725">
    <property type="entry name" value="T6A_YeaZ"/>
    <property type="match status" value="1"/>
</dbReference>
<dbReference type="EMBL" id="FORX01000003">
    <property type="protein sequence ID" value="SFJ44821.1"/>
    <property type="molecule type" value="Genomic_DNA"/>
</dbReference>
<proteinExistence type="predicted"/>